<keyword evidence="4" id="KW-1185">Reference proteome</keyword>
<dbReference type="Proteomes" id="UP000053105">
    <property type="component" value="Unassembled WGS sequence"/>
</dbReference>
<feature type="region of interest" description="Disordered" evidence="1">
    <location>
        <begin position="733"/>
        <end position="760"/>
    </location>
</feature>
<feature type="transmembrane region" description="Helical" evidence="2">
    <location>
        <begin position="507"/>
        <end position="528"/>
    </location>
</feature>
<feature type="compositionally biased region" description="Polar residues" evidence="1">
    <location>
        <begin position="664"/>
        <end position="685"/>
    </location>
</feature>
<evidence type="ECO:0000256" key="2">
    <source>
        <dbReference type="SAM" id="Phobius"/>
    </source>
</evidence>
<name>A0A0M8ZYG9_9HYME</name>
<reference evidence="3 4" key="1">
    <citation type="submission" date="2015-07" db="EMBL/GenBank/DDBJ databases">
        <title>The genome of Melipona quadrifasciata.</title>
        <authorList>
            <person name="Pan H."/>
            <person name="Kapheim K."/>
        </authorList>
    </citation>
    <scope>NUCLEOTIDE SEQUENCE [LARGE SCALE GENOMIC DNA]</scope>
    <source>
        <strain evidence="3">0111107301</strain>
        <tissue evidence="3">Whole body</tissue>
    </source>
</reference>
<dbReference type="OrthoDB" id="7608670at2759"/>
<dbReference type="AlphaFoldDB" id="A0A0M8ZYG9"/>
<evidence type="ECO:0000256" key="1">
    <source>
        <dbReference type="SAM" id="MobiDB-lite"/>
    </source>
</evidence>
<feature type="compositionally biased region" description="Polar residues" evidence="1">
    <location>
        <begin position="543"/>
        <end position="566"/>
    </location>
</feature>
<feature type="transmembrane region" description="Helical" evidence="2">
    <location>
        <begin position="95"/>
        <end position="114"/>
    </location>
</feature>
<dbReference type="EMBL" id="KQ435797">
    <property type="protein sequence ID" value="KOX73507.1"/>
    <property type="molecule type" value="Genomic_DNA"/>
</dbReference>
<keyword evidence="2" id="KW-1133">Transmembrane helix</keyword>
<organism evidence="3 4">
    <name type="scientific">Melipona quadrifasciata</name>
    <dbReference type="NCBI Taxonomy" id="166423"/>
    <lineage>
        <taxon>Eukaryota</taxon>
        <taxon>Metazoa</taxon>
        <taxon>Ecdysozoa</taxon>
        <taxon>Arthropoda</taxon>
        <taxon>Hexapoda</taxon>
        <taxon>Insecta</taxon>
        <taxon>Pterygota</taxon>
        <taxon>Neoptera</taxon>
        <taxon>Endopterygota</taxon>
        <taxon>Hymenoptera</taxon>
        <taxon>Apocrita</taxon>
        <taxon>Aculeata</taxon>
        <taxon>Apoidea</taxon>
        <taxon>Anthophila</taxon>
        <taxon>Apidae</taxon>
        <taxon>Melipona</taxon>
    </lineage>
</organism>
<feature type="compositionally biased region" description="Basic and acidic residues" evidence="1">
    <location>
        <begin position="589"/>
        <end position="611"/>
    </location>
</feature>
<feature type="transmembrane region" description="Helical" evidence="2">
    <location>
        <begin position="134"/>
        <end position="159"/>
    </location>
</feature>
<keyword evidence="2" id="KW-0812">Transmembrane</keyword>
<gene>
    <name evidence="3" type="ORF">WN51_01244</name>
</gene>
<sequence length="1215" mass="137649">MDIQSIMSILCLRLECRRNNFIVNLKHGRNANSDLGPMKTFLAKDDLDIGFISPVDRAISAADGIGVFLGPGLLGPSPASKAGTKLRDIMSAADLGLVNGIALCGNVFGFMGVINMCSVQEVSNDGRSSRSTSTFNMTIMLSVYLLALLRTGSFSLAVIHARLVQDALDDQLYEPIVLRGGDGMCGVGALSVTRQKLLDQRVHLAEALNSRVARIPILILQVVREPRQRQQQTQAAVLLFGWRDLLEVAQHLHHLFDRVVDAAVRAGGDQVRLGLDAQQLHVLVPEDRVGELSHVEVRQRLQRLNELEHVVPLPVEDQLTKEQDVVAVLTIYHAGLSFQRELRDVKVAAVEELQGQSYHILLAQRQVRRRHHVPNTQPGQFPEQRITASTFDIQRDVLRELSSIKNFGWTVSTMTWRSGDLAQAMSMLFTIEIEERNDFMIKLEDLHVDYDFGELAKFPKSVTCWLGKSACTRCNARHQHLRLLIYVIVELRSAQFRSNFRMINDQVSTMTQLTVCLLAIFLVSYTVADIIVQPGYEHLKKYSTQQPSEIPQHSESNLGQTHQSQQEEQEYRDPGYHLELHPPVHNRYRRSDPSDELDAARKDKHDEDDVATKSSLDDSLSVVDLQNQEKKRVSTRQSVTLLGLNPSNMYPVQQQYRSAELNPTYDSNQTPAGSQQTPSQTNAGETQQQQAATFVQATAPRANNENLHHALLLQQPAPQQFRITDLRNYPDVGPVSPSLQSSRVERMNGHSEPRTFTPLKHEGADETVGTKLGNIYKIKVHQHMHQHGKLNNAPRPFENQITADTVTPQQTVQIYDKPTDNHAANSLQNVQYVVPQTYTVSNSPGSNVDNYAWPYPYSSLSSPIRICFDNNDAQPITSTVEYNYLKNYTTCTPVRFVSLKGPKYYIVAFLFEDKNQSQEINWAYLFTSVITLNIVAMVPIHGIDPLIFNEYAQRCNRPMKLEFETKFENVTENETVSAKDYIVLEIPNSIFKYSKEIHKNFTCTQSRSSLSMTEAAGATWYNVVLYGGWCRTESISRESGLLWVKDKKCLDYVTGEFLGYAGLRRTRKKESRDVSNFQRCDKRDLIFLEDDELTRKHFAGVQDTQQKICQFSPIEHGLYARLRGTINSAESSKKKHLYVAFQVFRSSESHIHCNHNLKGRKKRRKILYLPKVSLEKSSITVIADEATTTMISSFFPSMPDIEEFVVKRFPMVILI</sequence>
<feature type="compositionally biased region" description="Basic and acidic residues" evidence="1">
    <location>
        <begin position="569"/>
        <end position="582"/>
    </location>
</feature>
<feature type="region of interest" description="Disordered" evidence="1">
    <location>
        <begin position="662"/>
        <end position="692"/>
    </location>
</feature>
<accession>A0A0M8ZYG9</accession>
<proteinExistence type="predicted"/>
<evidence type="ECO:0000313" key="4">
    <source>
        <dbReference type="Proteomes" id="UP000053105"/>
    </source>
</evidence>
<feature type="compositionally biased region" description="Basic and acidic residues" evidence="1">
    <location>
        <begin position="743"/>
        <end position="760"/>
    </location>
</feature>
<evidence type="ECO:0000313" key="3">
    <source>
        <dbReference type="EMBL" id="KOX73507.1"/>
    </source>
</evidence>
<keyword evidence="2" id="KW-0472">Membrane</keyword>
<feature type="region of interest" description="Disordered" evidence="1">
    <location>
        <begin position="543"/>
        <end position="634"/>
    </location>
</feature>
<protein>
    <submittedName>
        <fullName evidence="3">Uncharacterized protein</fullName>
    </submittedName>
</protein>